<keyword evidence="1" id="KW-0560">Oxidoreductase</keyword>
<dbReference type="PANTHER" id="PTHR43633:SF1">
    <property type="entry name" value="ALCOHOL DEHYDROGENASE YQHD"/>
    <property type="match status" value="1"/>
</dbReference>
<name>A0A810QFY1_9FIRM</name>
<gene>
    <name evidence="4" type="ORF">MM59RIKEN_18300</name>
</gene>
<evidence type="ECO:0000259" key="2">
    <source>
        <dbReference type="Pfam" id="PF00465"/>
    </source>
</evidence>
<evidence type="ECO:0000313" key="4">
    <source>
        <dbReference type="EMBL" id="BCK84511.1"/>
    </source>
</evidence>
<accession>A0A810QFY1</accession>
<evidence type="ECO:0000259" key="3">
    <source>
        <dbReference type="Pfam" id="PF25137"/>
    </source>
</evidence>
<dbReference type="EMBL" id="AP023420">
    <property type="protein sequence ID" value="BCK84511.1"/>
    <property type="molecule type" value="Genomic_DNA"/>
</dbReference>
<dbReference type="GO" id="GO:0046872">
    <property type="term" value="F:metal ion binding"/>
    <property type="evidence" value="ECO:0007669"/>
    <property type="project" value="InterPro"/>
</dbReference>
<dbReference type="GO" id="GO:1990362">
    <property type="term" value="F:butanol dehydrogenase (NAD+) activity"/>
    <property type="evidence" value="ECO:0007669"/>
    <property type="project" value="InterPro"/>
</dbReference>
<sequence>MNDFIFYNPCKVYFGKSQLKHLPEELLHYGKMVLLVYGGGSIKKNGLYEAVTRLMMENGFPWVELAGVQANPRHTVINKGTAICREKGVEVILAVGGGSVIDSAKGIAATAVSEYSDVWELVKVSASVEKALPIIVLLTSAATGSEMNTWSMVSNVETNEKKCLGGPGLLPKVAFENPEASFSLSKYQTACGGFDILNHVLDNYYFAGDSTFEITLELQEAVMRTAAKFTPIAVENPNNYEARANLMWASSLALSNILGDMHHGACHAIAHELSAYYDITHGHSLAIITPRWLQYIMDEKTAPAISRLGKKVFGLDVELDPIVGAQKSIEAVNQFCFQILRLQSTLTELGISDESFEEMAHHACASFPNLTIPGLRSLTPQDVKSIYKMCL</sequence>
<dbReference type="PANTHER" id="PTHR43633">
    <property type="entry name" value="ALCOHOL DEHYDROGENASE YQHD"/>
    <property type="match status" value="1"/>
</dbReference>
<dbReference type="InterPro" id="IPR056798">
    <property type="entry name" value="ADH_Fe_C"/>
</dbReference>
<dbReference type="Proteomes" id="UP000679848">
    <property type="component" value="Chromosome"/>
</dbReference>
<dbReference type="Pfam" id="PF25137">
    <property type="entry name" value="ADH_Fe_C"/>
    <property type="match status" value="1"/>
</dbReference>
<dbReference type="AlphaFoldDB" id="A0A810QFY1"/>
<dbReference type="InterPro" id="IPR044731">
    <property type="entry name" value="BDH-like"/>
</dbReference>
<dbReference type="FunFam" id="3.40.50.1970:FF:000003">
    <property type="entry name" value="Alcohol dehydrogenase, iron-containing"/>
    <property type="match status" value="1"/>
</dbReference>
<protein>
    <submittedName>
        <fullName evidence="4">NADH-dependent alcohol dehydrogenase</fullName>
    </submittedName>
</protein>
<dbReference type="SUPFAM" id="SSF56796">
    <property type="entry name" value="Dehydroquinate synthase-like"/>
    <property type="match status" value="1"/>
</dbReference>
<dbReference type="GO" id="GO:0005829">
    <property type="term" value="C:cytosol"/>
    <property type="evidence" value="ECO:0007669"/>
    <property type="project" value="TreeGrafter"/>
</dbReference>
<dbReference type="KEGG" id="pfaa:MM59RIKEN_18300"/>
<dbReference type="Pfam" id="PF00465">
    <property type="entry name" value="Fe-ADH"/>
    <property type="match status" value="1"/>
</dbReference>
<feature type="domain" description="Fe-containing alcohol dehydrogenase-like C-terminal" evidence="3">
    <location>
        <begin position="189"/>
        <end position="389"/>
    </location>
</feature>
<dbReference type="RefSeq" id="WP_213543178.1">
    <property type="nucleotide sequence ID" value="NZ_AP023420.1"/>
</dbReference>
<dbReference type="InterPro" id="IPR001670">
    <property type="entry name" value="ADH_Fe/GldA"/>
</dbReference>
<proteinExistence type="predicted"/>
<dbReference type="GO" id="GO:1990002">
    <property type="term" value="F:methylglyoxal reductase (NADPH) (acetol producing) activity"/>
    <property type="evidence" value="ECO:0007669"/>
    <property type="project" value="TreeGrafter"/>
</dbReference>
<dbReference type="GO" id="GO:0008106">
    <property type="term" value="F:alcohol dehydrogenase (NADP+) activity"/>
    <property type="evidence" value="ECO:0007669"/>
    <property type="project" value="TreeGrafter"/>
</dbReference>
<dbReference type="Gene3D" id="1.20.1090.10">
    <property type="entry name" value="Dehydroquinate synthase-like - alpha domain"/>
    <property type="match status" value="1"/>
</dbReference>
<dbReference type="CDD" id="cd08187">
    <property type="entry name" value="BDH"/>
    <property type="match status" value="1"/>
</dbReference>
<evidence type="ECO:0000313" key="5">
    <source>
        <dbReference type="Proteomes" id="UP000679848"/>
    </source>
</evidence>
<organism evidence="4 5">
    <name type="scientific">Pusillibacter faecalis</name>
    <dbReference type="NCBI Taxonomy" id="2714358"/>
    <lineage>
        <taxon>Bacteria</taxon>
        <taxon>Bacillati</taxon>
        <taxon>Bacillota</taxon>
        <taxon>Clostridia</taxon>
        <taxon>Eubacteriales</taxon>
        <taxon>Oscillospiraceae</taxon>
        <taxon>Pusillibacter</taxon>
    </lineage>
</organism>
<reference evidence="4" key="1">
    <citation type="submission" date="2020-09" db="EMBL/GenBank/DDBJ databases">
        <title>New species isolated from human feces.</title>
        <authorList>
            <person name="Kitahara M."/>
            <person name="Shigeno Y."/>
            <person name="Shime M."/>
            <person name="Matsumoto Y."/>
            <person name="Nakamura S."/>
            <person name="Motooka D."/>
            <person name="Fukuoka S."/>
            <person name="Nishikawa H."/>
            <person name="Benno Y."/>
        </authorList>
    </citation>
    <scope>NUCLEOTIDE SEQUENCE</scope>
    <source>
        <strain evidence="4">MM59</strain>
    </source>
</reference>
<dbReference type="Gene3D" id="3.40.50.1970">
    <property type="match status" value="1"/>
</dbReference>
<evidence type="ECO:0000256" key="1">
    <source>
        <dbReference type="ARBA" id="ARBA00023002"/>
    </source>
</evidence>
<keyword evidence="5" id="KW-1185">Reference proteome</keyword>
<feature type="domain" description="Alcohol dehydrogenase iron-type/glycerol dehydrogenase GldA" evidence="2">
    <location>
        <begin position="9"/>
        <end position="175"/>
    </location>
</feature>